<dbReference type="InterPro" id="IPR027417">
    <property type="entry name" value="P-loop_NTPase"/>
</dbReference>
<feature type="region of interest" description="Disordered" evidence="6">
    <location>
        <begin position="1"/>
        <end position="27"/>
    </location>
</feature>
<dbReference type="PRINTS" id="PR00326">
    <property type="entry name" value="GTP1OBG"/>
</dbReference>
<dbReference type="Gene3D" id="3.40.50.300">
    <property type="entry name" value="P-loop containing nucleotide triphosphate hydrolases"/>
    <property type="match status" value="1"/>
</dbReference>
<keyword evidence="9" id="KW-1185">Reference proteome</keyword>
<dbReference type="AlphaFoldDB" id="A0A9J6CN94"/>
<keyword evidence="1" id="KW-0597">Phosphoprotein</keyword>
<protein>
    <recommendedName>
        <fullName evidence="5">Guanine nucleotide-binding protein-like 1</fullName>
    </recommendedName>
</protein>
<evidence type="ECO:0000313" key="9">
    <source>
        <dbReference type="Proteomes" id="UP001107558"/>
    </source>
</evidence>
<dbReference type="GO" id="GO:0003924">
    <property type="term" value="F:GTPase activity"/>
    <property type="evidence" value="ECO:0007669"/>
    <property type="project" value="InterPro"/>
</dbReference>
<feature type="compositionally biased region" description="Acidic residues" evidence="6">
    <location>
        <begin position="570"/>
        <end position="591"/>
    </location>
</feature>
<dbReference type="PANTHER" id="PTHR45709">
    <property type="entry name" value="LARGE SUBUNIT GTPASE 1 HOMOLOG-RELATED"/>
    <property type="match status" value="1"/>
</dbReference>
<evidence type="ECO:0000256" key="6">
    <source>
        <dbReference type="SAM" id="MobiDB-lite"/>
    </source>
</evidence>
<evidence type="ECO:0000256" key="1">
    <source>
        <dbReference type="ARBA" id="ARBA00022553"/>
    </source>
</evidence>
<dbReference type="CDD" id="cd01857">
    <property type="entry name" value="HSR1_MMR1"/>
    <property type="match status" value="1"/>
</dbReference>
<comment type="function">
    <text evidence="4">Possible regulatory or functional link with the histocompatibility cluster.</text>
</comment>
<accession>A0A9J6CN94</accession>
<gene>
    <name evidence="8" type="ORF">PVAND_012718</name>
</gene>
<evidence type="ECO:0000256" key="3">
    <source>
        <dbReference type="ARBA" id="ARBA00023134"/>
    </source>
</evidence>
<dbReference type="SUPFAM" id="SSF52540">
    <property type="entry name" value="P-loop containing nucleoside triphosphate hydrolases"/>
    <property type="match status" value="1"/>
</dbReference>
<dbReference type="InterPro" id="IPR030378">
    <property type="entry name" value="G_CP_dom"/>
</dbReference>
<evidence type="ECO:0000256" key="2">
    <source>
        <dbReference type="ARBA" id="ARBA00022741"/>
    </source>
</evidence>
<feature type="compositionally biased region" description="Polar residues" evidence="6">
    <location>
        <begin position="17"/>
        <end position="27"/>
    </location>
</feature>
<organism evidence="8 9">
    <name type="scientific">Polypedilum vanderplanki</name>
    <name type="common">Sleeping chironomid midge</name>
    <dbReference type="NCBI Taxonomy" id="319348"/>
    <lineage>
        <taxon>Eukaryota</taxon>
        <taxon>Metazoa</taxon>
        <taxon>Ecdysozoa</taxon>
        <taxon>Arthropoda</taxon>
        <taxon>Hexapoda</taxon>
        <taxon>Insecta</taxon>
        <taxon>Pterygota</taxon>
        <taxon>Neoptera</taxon>
        <taxon>Endopterygota</taxon>
        <taxon>Diptera</taxon>
        <taxon>Nematocera</taxon>
        <taxon>Chironomoidea</taxon>
        <taxon>Chironomidae</taxon>
        <taxon>Chironominae</taxon>
        <taxon>Polypedilum</taxon>
        <taxon>Polypedilum</taxon>
    </lineage>
</organism>
<dbReference type="InterPro" id="IPR006073">
    <property type="entry name" value="GTP-bd"/>
</dbReference>
<dbReference type="CDD" id="cd00882">
    <property type="entry name" value="Ras_like_GTPase"/>
    <property type="match status" value="1"/>
</dbReference>
<reference evidence="8" key="1">
    <citation type="submission" date="2021-03" db="EMBL/GenBank/DDBJ databases">
        <title>Chromosome level genome of the anhydrobiotic midge Polypedilum vanderplanki.</title>
        <authorList>
            <person name="Yoshida Y."/>
            <person name="Kikawada T."/>
            <person name="Gusev O."/>
        </authorList>
    </citation>
    <scope>NUCLEOTIDE SEQUENCE</scope>
    <source>
        <strain evidence="8">NIAS01</strain>
        <tissue evidence="8">Whole body or cell culture</tissue>
    </source>
</reference>
<dbReference type="OrthoDB" id="391988at2759"/>
<dbReference type="GO" id="GO:0005525">
    <property type="term" value="F:GTP binding"/>
    <property type="evidence" value="ECO:0007669"/>
    <property type="project" value="UniProtKB-KW"/>
</dbReference>
<dbReference type="InterPro" id="IPR043358">
    <property type="entry name" value="GNL1-like"/>
</dbReference>
<evidence type="ECO:0000259" key="7">
    <source>
        <dbReference type="PROSITE" id="PS51721"/>
    </source>
</evidence>
<evidence type="ECO:0000256" key="4">
    <source>
        <dbReference type="ARBA" id="ARBA00037770"/>
    </source>
</evidence>
<dbReference type="Proteomes" id="UP001107558">
    <property type="component" value="Chromosome 1"/>
</dbReference>
<evidence type="ECO:0000256" key="5">
    <source>
        <dbReference type="ARBA" id="ARBA00039902"/>
    </source>
</evidence>
<dbReference type="EMBL" id="JADBJN010000001">
    <property type="protein sequence ID" value="KAG5683437.1"/>
    <property type="molecule type" value="Genomic_DNA"/>
</dbReference>
<keyword evidence="2" id="KW-0547">Nucleotide-binding</keyword>
<sequence>MPQGRRKVPFSGKQKKQQIVNKRQNKSMPINLIRKINEESDTPSEISESSTMAEKVQKLHIQPIKDPRGKSNRYVLQFHQETPSEIREAKEKARMSLTKVSDEEFEVDDNYFDGFDLPKRPPWSFNMKKEVVQANEERYFFKFVTTIEKEHFNDMKQLSYFELNIETWRQLWRVLELSDVILVIVDCRFPTLLFPPYLYNYIKNELKKEVIILLNKIDLVDSAVVLAWKKFYEEKYKIHVVLFTSYPSYNLRGNHENKQGLKIRRRRGKMRMASEGAMEVYKACQAIVKNQVDLTKWQEKIQHEMNLAKSALNDDDDSEDEVEIEQEYTDEKDFDFEEHELYKNGVLSIGTIGFPNVGKSSIINALMGKKVVSISRTPGHTKHFQTIFLTENVRLVDCPGLVFPSKTPKTLQVLLGSYPISQLREPYAAIKFLAERLDLPKLFVLKHPDGDEEWSAMDICDAFALKRGFFTAKAARPDTYRAANNILRMALDGKITLSLKPRGFHKNKKFWETHEELEKVKEIQALGKITAGDDDDYFSDSGDEYAQKAKSSDYLPKNGNKKRSTKESEISNEGDDEDDTDCDEEEEEEVEATAATASSSNPFDLLNDDSD</sequence>
<feature type="region of interest" description="Disordered" evidence="6">
    <location>
        <begin position="537"/>
        <end position="611"/>
    </location>
</feature>
<proteinExistence type="predicted"/>
<feature type="compositionally biased region" description="Basic residues" evidence="6">
    <location>
        <begin position="1"/>
        <end position="16"/>
    </location>
</feature>
<feature type="domain" description="CP-type G" evidence="7">
    <location>
        <begin position="168"/>
        <end position="404"/>
    </location>
</feature>
<keyword evidence="3" id="KW-0342">GTP-binding</keyword>
<name>A0A9J6CN94_POLVA</name>
<dbReference type="PANTHER" id="PTHR45709:SF3">
    <property type="entry name" value="GUANINE NUCLEOTIDE-BINDING PROTEIN-LIKE 1"/>
    <property type="match status" value="1"/>
</dbReference>
<dbReference type="PROSITE" id="PS51721">
    <property type="entry name" value="G_CP"/>
    <property type="match status" value="1"/>
</dbReference>
<evidence type="ECO:0000313" key="8">
    <source>
        <dbReference type="EMBL" id="KAG5683437.1"/>
    </source>
</evidence>
<comment type="caution">
    <text evidence="8">The sequence shown here is derived from an EMBL/GenBank/DDBJ whole genome shotgun (WGS) entry which is preliminary data.</text>
</comment>
<dbReference type="Pfam" id="PF01926">
    <property type="entry name" value="MMR_HSR1"/>
    <property type="match status" value="1"/>
</dbReference>